<feature type="transmembrane region" description="Helical" evidence="1">
    <location>
        <begin position="15"/>
        <end position="35"/>
    </location>
</feature>
<keyword evidence="1" id="KW-1133">Transmembrane helix</keyword>
<protein>
    <submittedName>
        <fullName evidence="3">Serpentine receptor class gamma</fullName>
    </submittedName>
</protein>
<evidence type="ECO:0000256" key="1">
    <source>
        <dbReference type="SAM" id="Phobius"/>
    </source>
</evidence>
<keyword evidence="2" id="KW-1185">Reference proteome</keyword>
<feature type="transmembrane region" description="Helical" evidence="1">
    <location>
        <begin position="132"/>
        <end position="153"/>
    </location>
</feature>
<proteinExistence type="predicted"/>
<evidence type="ECO:0000313" key="2">
    <source>
        <dbReference type="Proteomes" id="UP000887560"/>
    </source>
</evidence>
<sequence>MAISENPSKFMEFAVYYPAFFANFFINSLPITIGLEKLISTLFCKYYEKNKRLRFVGIGILAIQLITALLFSIIRFNLTSKENNSQNISSLQHTIFNNLQIILPQSSIILPNQNSPQNSISCRYQLRENCRTLRFCLFFVFLLGASTFIQILLHTFNDEESRTLFFNVNYSDKHFGTLEEFLALFPQTLALLGTLFGHKSIRLSLLSLFGFEVSAIERAVTKQNKNLHINTVNGSLSSSFSSNRTARVSDAKSVNELIRDAHFDILQNYWEKKT</sequence>
<dbReference type="WBParaSite" id="scf7180000421122.g6344">
    <property type="protein sequence ID" value="scf7180000421122.g6344"/>
    <property type="gene ID" value="scf7180000421122.g6344"/>
</dbReference>
<organism evidence="2 3">
    <name type="scientific">Meloidogyne floridensis</name>
    <dbReference type="NCBI Taxonomy" id="298350"/>
    <lineage>
        <taxon>Eukaryota</taxon>
        <taxon>Metazoa</taxon>
        <taxon>Ecdysozoa</taxon>
        <taxon>Nematoda</taxon>
        <taxon>Chromadorea</taxon>
        <taxon>Rhabditida</taxon>
        <taxon>Tylenchina</taxon>
        <taxon>Tylenchomorpha</taxon>
        <taxon>Tylenchoidea</taxon>
        <taxon>Meloidogynidae</taxon>
        <taxon>Meloidogyninae</taxon>
        <taxon>Meloidogyne</taxon>
    </lineage>
</organism>
<evidence type="ECO:0000313" key="3">
    <source>
        <dbReference type="WBParaSite" id="scf7180000421122.g6344"/>
    </source>
</evidence>
<dbReference type="PANTHER" id="PTHR47518:SF9">
    <property type="entry name" value="SERPENTINE RECEPTOR, CLASS T"/>
    <property type="match status" value="1"/>
</dbReference>
<dbReference type="Proteomes" id="UP000887560">
    <property type="component" value="Unplaced"/>
</dbReference>
<keyword evidence="1" id="KW-0812">Transmembrane</keyword>
<name>A0A915NXH8_9BILA</name>
<dbReference type="AlphaFoldDB" id="A0A915NXH8"/>
<feature type="transmembrane region" description="Helical" evidence="1">
    <location>
        <begin position="55"/>
        <end position="74"/>
    </location>
</feature>
<keyword evidence="1" id="KW-0472">Membrane</keyword>
<feature type="transmembrane region" description="Helical" evidence="1">
    <location>
        <begin position="181"/>
        <end position="198"/>
    </location>
</feature>
<dbReference type="InterPro" id="IPR052854">
    <property type="entry name" value="Serpentine_rcpt_epsilon"/>
</dbReference>
<accession>A0A915NXH8</accession>
<reference evidence="3" key="1">
    <citation type="submission" date="2022-11" db="UniProtKB">
        <authorList>
            <consortium name="WormBaseParasite"/>
        </authorList>
    </citation>
    <scope>IDENTIFICATION</scope>
</reference>
<dbReference type="PANTHER" id="PTHR47518">
    <property type="entry name" value="SERPENTINE RECEPTOR CLASS EPSILON-13-RELATED"/>
    <property type="match status" value="1"/>
</dbReference>